<reference evidence="15" key="1">
    <citation type="journal article" date="2023" name="Plant J.">
        <title>The genome of the king protea, Protea cynaroides.</title>
        <authorList>
            <person name="Chang J."/>
            <person name="Duong T.A."/>
            <person name="Schoeman C."/>
            <person name="Ma X."/>
            <person name="Roodt D."/>
            <person name="Barker N."/>
            <person name="Li Z."/>
            <person name="Van de Peer Y."/>
            <person name="Mizrachi E."/>
        </authorList>
    </citation>
    <scope>NUCLEOTIDE SEQUENCE</scope>
    <source>
        <tissue evidence="15">Young leaves</tissue>
    </source>
</reference>
<dbReference type="Pfam" id="PF07714">
    <property type="entry name" value="PK_Tyr_Ser-Thr"/>
    <property type="match status" value="1"/>
</dbReference>
<keyword evidence="11" id="KW-1133">Transmembrane helix</keyword>
<evidence type="ECO:0000256" key="9">
    <source>
        <dbReference type="ARBA" id="ARBA00023180"/>
    </source>
</evidence>
<dbReference type="SUPFAM" id="SSF56112">
    <property type="entry name" value="Protein kinase-like (PK-like)"/>
    <property type="match status" value="1"/>
</dbReference>
<evidence type="ECO:0008006" key="17">
    <source>
        <dbReference type="Google" id="ProtNLM"/>
    </source>
</evidence>
<feature type="binding site" evidence="10">
    <location>
        <position position="358"/>
    </location>
    <ligand>
        <name>ATP</name>
        <dbReference type="ChEBI" id="CHEBI:30616"/>
    </ligand>
</feature>
<dbReference type="InterPro" id="IPR000719">
    <property type="entry name" value="Prot_kinase_dom"/>
</dbReference>
<evidence type="ECO:0000256" key="2">
    <source>
        <dbReference type="ARBA" id="ARBA00022679"/>
    </source>
</evidence>
<evidence type="ECO:0000256" key="12">
    <source>
        <dbReference type="SAM" id="SignalP"/>
    </source>
</evidence>
<evidence type="ECO:0000256" key="11">
    <source>
        <dbReference type="SAM" id="Phobius"/>
    </source>
</evidence>
<keyword evidence="2" id="KW-0808">Transferase</keyword>
<keyword evidence="6" id="KW-0418">Kinase</keyword>
<keyword evidence="4" id="KW-0677">Repeat</keyword>
<dbReference type="InterPro" id="IPR052059">
    <property type="entry name" value="CR_Ser/Thr_kinase"/>
</dbReference>
<keyword evidence="8" id="KW-0675">Receptor</keyword>
<organism evidence="15 16">
    <name type="scientific">Protea cynaroides</name>
    <dbReference type="NCBI Taxonomy" id="273540"/>
    <lineage>
        <taxon>Eukaryota</taxon>
        <taxon>Viridiplantae</taxon>
        <taxon>Streptophyta</taxon>
        <taxon>Embryophyta</taxon>
        <taxon>Tracheophyta</taxon>
        <taxon>Spermatophyta</taxon>
        <taxon>Magnoliopsida</taxon>
        <taxon>Proteales</taxon>
        <taxon>Proteaceae</taxon>
        <taxon>Protea</taxon>
    </lineage>
</organism>
<feature type="signal peptide" evidence="12">
    <location>
        <begin position="1"/>
        <end position="29"/>
    </location>
</feature>
<dbReference type="FunFam" id="3.30.430.20:FF:000017">
    <property type="entry name" value="Cysteine-rich receptor-like protein kinase 2"/>
    <property type="match status" value="1"/>
</dbReference>
<proteinExistence type="predicted"/>
<dbReference type="InterPro" id="IPR001245">
    <property type="entry name" value="Ser-Thr/Tyr_kinase_cat_dom"/>
</dbReference>
<sequence>MQLQSRKIGVLLTIQLWIFQFLWFDPILCDPQTNLLNKGCSQYNSTNLPVFYANLNTTFSKLRNQLAGPNKDLFSTAEQGQSSNPVYAMAQCRDYLSTTDCVACFDTAVALIRTCSAANGGRVIFDGCFLRYESSSFYDQTTEPGNTAICGNKTATSTNGFQTSVNKLLANIVSATPKIKGYFAAVKSEADGSLVYGVAQCAGTVSESGCSDCLSVAYNNVEVCVPKSDGRAVDAGCFLRYSQTAFFADNQTTNITPYLNSGSSKTKAIIGGVVGGVGFLILLGLFFFFRLRSKKSKKTTHKGDTLGATELRGPVNYAYRDLKHATKNFSEENKLGEGGFGDVYKGVLRNGKTVAVKKLTIGLSSRAKTDFESEVRLISNVHHRNVVRLLGCCSKGPELLLVYEFMVNSSLDKFLFGDKRGALNWKQRFDIIVGIARGLAYLHEEFHVCIIHRDIKSSNILLDDYFQPRIADFGLARLLPGDQSHMSTRFAGTLGYTSPEYAIHGQLSEKVDVYSYGVVVLEIISGRKSNDIKLEPVTQYLLEWAWKLFEEDKLMNLVDESLSTDEYDVDLMKKTIQIALLCTQSSVAARPTMSEVVVMLLSKGQQELRPTRPTFIDATNRIRGDTSSSSGLSSTATVSITQVSGR</sequence>
<dbReference type="GO" id="GO:0005524">
    <property type="term" value="F:ATP binding"/>
    <property type="evidence" value="ECO:0007669"/>
    <property type="project" value="UniProtKB-UniRule"/>
</dbReference>
<keyword evidence="11" id="KW-0812">Transmembrane</keyword>
<feature type="chain" id="PRO_5040242438" description="Cysteine-rich receptor-like protein kinase 2" evidence="12">
    <location>
        <begin position="30"/>
        <end position="646"/>
    </location>
</feature>
<evidence type="ECO:0000256" key="10">
    <source>
        <dbReference type="PROSITE-ProRule" id="PRU10141"/>
    </source>
</evidence>
<feature type="transmembrane region" description="Helical" evidence="11">
    <location>
        <begin position="268"/>
        <end position="289"/>
    </location>
</feature>
<dbReference type="InterPro" id="IPR017441">
    <property type="entry name" value="Protein_kinase_ATP_BS"/>
</dbReference>
<evidence type="ECO:0000256" key="8">
    <source>
        <dbReference type="ARBA" id="ARBA00023170"/>
    </source>
</evidence>
<dbReference type="FunFam" id="3.30.430.20:FF:000014">
    <property type="entry name" value="Cysteine-rich receptor-like protein kinase 2"/>
    <property type="match status" value="1"/>
</dbReference>
<evidence type="ECO:0000313" key="15">
    <source>
        <dbReference type="EMBL" id="KAJ4960982.1"/>
    </source>
</evidence>
<dbReference type="CDD" id="cd14066">
    <property type="entry name" value="STKc_IRAK"/>
    <property type="match status" value="1"/>
</dbReference>
<keyword evidence="5 10" id="KW-0547">Nucleotide-binding</keyword>
<keyword evidence="1" id="KW-0723">Serine/threonine-protein kinase</keyword>
<dbReference type="SMART" id="SM00220">
    <property type="entry name" value="S_TKc"/>
    <property type="match status" value="1"/>
</dbReference>
<evidence type="ECO:0000256" key="1">
    <source>
        <dbReference type="ARBA" id="ARBA00022527"/>
    </source>
</evidence>
<keyword evidence="3 12" id="KW-0732">Signal</keyword>
<keyword evidence="9" id="KW-0325">Glycoprotein</keyword>
<comment type="caution">
    <text evidence="15">The sequence shown here is derived from an EMBL/GenBank/DDBJ whole genome shotgun (WGS) entry which is preliminary data.</text>
</comment>
<dbReference type="PROSITE" id="PS00108">
    <property type="entry name" value="PROTEIN_KINASE_ST"/>
    <property type="match status" value="1"/>
</dbReference>
<dbReference type="Gene3D" id="1.10.510.10">
    <property type="entry name" value="Transferase(Phosphotransferase) domain 1"/>
    <property type="match status" value="1"/>
</dbReference>
<feature type="domain" description="Protein kinase" evidence="13">
    <location>
        <begin position="329"/>
        <end position="615"/>
    </location>
</feature>
<keyword evidence="11" id="KW-0472">Membrane</keyword>
<dbReference type="PROSITE" id="PS51473">
    <property type="entry name" value="GNK2"/>
    <property type="match status" value="2"/>
</dbReference>
<dbReference type="Gene3D" id="3.30.200.20">
    <property type="entry name" value="Phosphorylase Kinase, domain 1"/>
    <property type="match status" value="1"/>
</dbReference>
<dbReference type="FunFam" id="3.30.200.20:FF:000177">
    <property type="entry name" value="Cysteine-rich receptor-like protein kinase 2"/>
    <property type="match status" value="1"/>
</dbReference>
<keyword evidence="16" id="KW-1185">Reference proteome</keyword>
<evidence type="ECO:0000256" key="5">
    <source>
        <dbReference type="ARBA" id="ARBA00022741"/>
    </source>
</evidence>
<evidence type="ECO:0000313" key="16">
    <source>
        <dbReference type="Proteomes" id="UP001141806"/>
    </source>
</evidence>
<dbReference type="Proteomes" id="UP001141806">
    <property type="component" value="Unassembled WGS sequence"/>
</dbReference>
<dbReference type="FunFam" id="1.10.510.10:FF:000336">
    <property type="entry name" value="Cysteine-rich receptor-like protein kinase 2"/>
    <property type="match status" value="1"/>
</dbReference>
<dbReference type="PROSITE" id="PS50011">
    <property type="entry name" value="PROTEIN_KINASE_DOM"/>
    <property type="match status" value="1"/>
</dbReference>
<dbReference type="CDD" id="cd23509">
    <property type="entry name" value="Gnk2-like"/>
    <property type="match status" value="2"/>
</dbReference>
<evidence type="ECO:0000256" key="3">
    <source>
        <dbReference type="ARBA" id="ARBA00022729"/>
    </source>
</evidence>
<dbReference type="InterPro" id="IPR008271">
    <property type="entry name" value="Ser/Thr_kinase_AS"/>
</dbReference>
<dbReference type="Pfam" id="PF01657">
    <property type="entry name" value="Stress-antifung"/>
    <property type="match status" value="2"/>
</dbReference>
<protein>
    <recommendedName>
        <fullName evidence="17">Cysteine-rich receptor-like protein kinase 2</fullName>
    </recommendedName>
</protein>
<dbReference type="OrthoDB" id="4062651at2759"/>
<dbReference type="EMBL" id="JAMYWD010000009">
    <property type="protein sequence ID" value="KAJ4960982.1"/>
    <property type="molecule type" value="Genomic_DNA"/>
</dbReference>
<gene>
    <name evidence="15" type="ORF">NE237_020892</name>
</gene>
<dbReference type="GO" id="GO:0004674">
    <property type="term" value="F:protein serine/threonine kinase activity"/>
    <property type="evidence" value="ECO:0007669"/>
    <property type="project" value="UniProtKB-KW"/>
</dbReference>
<dbReference type="AlphaFoldDB" id="A0A9Q0H6Z0"/>
<evidence type="ECO:0000256" key="7">
    <source>
        <dbReference type="ARBA" id="ARBA00022840"/>
    </source>
</evidence>
<evidence type="ECO:0000259" key="14">
    <source>
        <dbReference type="PROSITE" id="PS51473"/>
    </source>
</evidence>
<dbReference type="InterPro" id="IPR038408">
    <property type="entry name" value="GNK2_sf"/>
</dbReference>
<accession>A0A9Q0H6Z0</accession>
<dbReference type="InterPro" id="IPR002902">
    <property type="entry name" value="GNK2"/>
</dbReference>
<evidence type="ECO:0000256" key="6">
    <source>
        <dbReference type="ARBA" id="ARBA00022777"/>
    </source>
</evidence>
<evidence type="ECO:0000259" key="13">
    <source>
        <dbReference type="PROSITE" id="PS50011"/>
    </source>
</evidence>
<evidence type="ECO:0000256" key="4">
    <source>
        <dbReference type="ARBA" id="ARBA00022737"/>
    </source>
</evidence>
<dbReference type="PROSITE" id="PS00107">
    <property type="entry name" value="PROTEIN_KINASE_ATP"/>
    <property type="match status" value="1"/>
</dbReference>
<feature type="domain" description="Gnk2-homologous" evidence="14">
    <location>
        <begin position="143"/>
        <end position="246"/>
    </location>
</feature>
<keyword evidence="7 10" id="KW-0067">ATP-binding</keyword>
<dbReference type="InterPro" id="IPR011009">
    <property type="entry name" value="Kinase-like_dom_sf"/>
</dbReference>
<feature type="domain" description="Gnk2-homologous" evidence="14">
    <location>
        <begin position="33"/>
        <end position="137"/>
    </location>
</feature>
<dbReference type="Gene3D" id="3.30.430.20">
    <property type="entry name" value="Gnk2 domain, C-X8-C-X2-C motif"/>
    <property type="match status" value="2"/>
</dbReference>
<dbReference type="PANTHER" id="PTHR47973">
    <property type="entry name" value="CYSTEINE-RICH RECEPTOR-LIKE PROTEIN KINASE 3"/>
    <property type="match status" value="1"/>
</dbReference>
<name>A0A9Q0H6Z0_9MAGN</name>